<dbReference type="EMBL" id="JAEPQZ010000003">
    <property type="protein sequence ID" value="KAG2183671.1"/>
    <property type="molecule type" value="Genomic_DNA"/>
</dbReference>
<feature type="compositionally biased region" description="Low complexity" evidence="3">
    <location>
        <begin position="19"/>
        <end position="38"/>
    </location>
</feature>
<sequence length="324" mass="34655">MSAFSKNLFELLGDSDNEAPAAASAPAAKQAAQPAVKEQAARPKTEKSSKRGGKSDEATLLNQKNVPPCSFTASQRRAAIAGNFPIGHKPLCKYQQSPSLISHNFFFLHIAPRGRRPEGGARREGGKPPRRQFDRHSATGLVDSEKKVEQGWGHAESAEAEAATDSVKSSDPAAPEAEAAVEEEPEEETKTLEEYLASKKAAGPAALPEARKPNEGADDAKWKDAVALEKPEEEDFFGGKGQALKQKNKTKKEKVHVEIEQRFVEENKRGGFRGGERGERGGRGGNRGAQRGGQRGGRGGQRRGGRQSAAVNLNDASAFPTLGA</sequence>
<feature type="compositionally biased region" description="Basic and acidic residues" evidence="3">
    <location>
        <begin position="115"/>
        <end position="149"/>
    </location>
</feature>
<comment type="subcellular location">
    <subcellularLocation>
        <location evidence="1">Cytoplasm</location>
    </subcellularLocation>
</comment>
<dbReference type="Gene3D" id="6.10.140.1040">
    <property type="match status" value="1"/>
</dbReference>
<feature type="compositionally biased region" description="Gly residues" evidence="3">
    <location>
        <begin position="283"/>
        <end position="299"/>
    </location>
</feature>
<dbReference type="InterPro" id="IPR019084">
    <property type="entry name" value="STM1-like_N"/>
</dbReference>
<feature type="compositionally biased region" description="Basic and acidic residues" evidence="3">
    <location>
        <begin position="209"/>
        <end position="230"/>
    </location>
</feature>
<keyword evidence="2" id="KW-0963">Cytoplasm</keyword>
<protein>
    <recommendedName>
        <fullName evidence="4">Hyaluronan/mRNA-binding protein domain-containing protein</fullName>
    </recommendedName>
</protein>
<dbReference type="AlphaFoldDB" id="A0A8H7Q0Q7"/>
<keyword evidence="6" id="KW-1185">Reference proteome</keyword>
<evidence type="ECO:0000313" key="5">
    <source>
        <dbReference type="EMBL" id="KAG2183671.1"/>
    </source>
</evidence>
<dbReference type="PANTHER" id="PTHR12299">
    <property type="entry name" value="HYALURONIC ACID-BINDING PROTEIN 4"/>
    <property type="match status" value="1"/>
</dbReference>
<feature type="compositionally biased region" description="Basic and acidic residues" evidence="3">
    <location>
        <begin position="39"/>
        <end position="57"/>
    </location>
</feature>
<dbReference type="InterPro" id="IPR039764">
    <property type="entry name" value="HABP4/SERBP1-like"/>
</dbReference>
<gene>
    <name evidence="5" type="ORF">INT43_006679</name>
</gene>
<feature type="region of interest" description="Disordered" evidence="3">
    <location>
        <begin position="112"/>
        <end position="324"/>
    </location>
</feature>
<accession>A0A8H7Q0Q7</accession>
<comment type="caution">
    <text evidence="5">The sequence shown here is derived from an EMBL/GenBank/DDBJ whole genome shotgun (WGS) entry which is preliminary data.</text>
</comment>
<evidence type="ECO:0000313" key="6">
    <source>
        <dbReference type="Proteomes" id="UP000654370"/>
    </source>
</evidence>
<dbReference type="GO" id="GO:0005737">
    <property type="term" value="C:cytoplasm"/>
    <property type="evidence" value="ECO:0007669"/>
    <property type="project" value="UniProtKB-SubCell"/>
</dbReference>
<feature type="compositionally biased region" description="Basic and acidic residues" evidence="3">
    <location>
        <begin position="255"/>
        <end position="282"/>
    </location>
</feature>
<dbReference type="SMART" id="SM01233">
    <property type="entry name" value="HABP4_PAI-RBP1"/>
    <property type="match status" value="1"/>
</dbReference>
<dbReference type="Proteomes" id="UP000654370">
    <property type="component" value="Unassembled WGS sequence"/>
</dbReference>
<dbReference type="Pfam" id="PF09598">
    <property type="entry name" value="Stm1_N"/>
    <property type="match status" value="1"/>
</dbReference>
<organism evidence="5 6">
    <name type="scientific">Mortierella isabellina</name>
    <name type="common">Filamentous fungus</name>
    <name type="synonym">Umbelopsis isabellina</name>
    <dbReference type="NCBI Taxonomy" id="91625"/>
    <lineage>
        <taxon>Eukaryota</taxon>
        <taxon>Fungi</taxon>
        <taxon>Fungi incertae sedis</taxon>
        <taxon>Mucoromycota</taxon>
        <taxon>Mucoromycotina</taxon>
        <taxon>Umbelopsidomycetes</taxon>
        <taxon>Umbelopsidales</taxon>
        <taxon>Umbelopsidaceae</taxon>
        <taxon>Umbelopsis</taxon>
    </lineage>
</organism>
<evidence type="ECO:0000259" key="4">
    <source>
        <dbReference type="SMART" id="SM01233"/>
    </source>
</evidence>
<feature type="compositionally biased region" description="Basic and acidic residues" evidence="3">
    <location>
        <begin position="188"/>
        <end position="197"/>
    </location>
</feature>
<feature type="domain" description="Hyaluronan/mRNA-binding protein" evidence="4">
    <location>
        <begin position="129"/>
        <end position="216"/>
    </location>
</feature>
<name>A0A8H7Q0Q7_MORIS</name>
<feature type="region of interest" description="Disordered" evidence="3">
    <location>
        <begin position="19"/>
        <end position="69"/>
    </location>
</feature>
<proteinExistence type="predicted"/>
<dbReference type="PANTHER" id="PTHR12299:SF17">
    <property type="entry name" value="AT19571P-RELATED"/>
    <property type="match status" value="1"/>
</dbReference>
<reference evidence="5" key="1">
    <citation type="submission" date="2020-12" db="EMBL/GenBank/DDBJ databases">
        <title>Metabolic potential, ecology and presence of endohyphal bacteria is reflected in genomic diversity of Mucoromycotina.</title>
        <authorList>
            <person name="Muszewska A."/>
            <person name="Okrasinska A."/>
            <person name="Steczkiewicz K."/>
            <person name="Drgas O."/>
            <person name="Orlowska M."/>
            <person name="Perlinska-Lenart U."/>
            <person name="Aleksandrzak-Piekarczyk T."/>
            <person name="Szatraj K."/>
            <person name="Zielenkiewicz U."/>
            <person name="Pilsyk S."/>
            <person name="Malc E."/>
            <person name="Mieczkowski P."/>
            <person name="Kruszewska J.S."/>
            <person name="Biernat P."/>
            <person name="Pawlowska J."/>
        </authorList>
    </citation>
    <scope>NUCLEOTIDE SEQUENCE</scope>
    <source>
        <strain evidence="5">WA0000067209</strain>
    </source>
</reference>
<evidence type="ECO:0000256" key="1">
    <source>
        <dbReference type="ARBA" id="ARBA00004496"/>
    </source>
</evidence>
<evidence type="ECO:0000256" key="2">
    <source>
        <dbReference type="ARBA" id="ARBA00022490"/>
    </source>
</evidence>
<dbReference type="GO" id="GO:0005634">
    <property type="term" value="C:nucleus"/>
    <property type="evidence" value="ECO:0007669"/>
    <property type="project" value="TreeGrafter"/>
</dbReference>
<dbReference type="InterPro" id="IPR006861">
    <property type="entry name" value="HABP4_PAIRBP1-bd"/>
</dbReference>
<feature type="compositionally biased region" description="Polar residues" evidence="3">
    <location>
        <begin position="60"/>
        <end position="69"/>
    </location>
</feature>
<dbReference type="OrthoDB" id="5390558at2759"/>
<dbReference type="GO" id="GO:0003723">
    <property type="term" value="F:RNA binding"/>
    <property type="evidence" value="ECO:0007669"/>
    <property type="project" value="InterPro"/>
</dbReference>
<dbReference type="Pfam" id="PF04774">
    <property type="entry name" value="HABP4_PAI-RBP1"/>
    <property type="match status" value="1"/>
</dbReference>
<evidence type="ECO:0000256" key="3">
    <source>
        <dbReference type="SAM" id="MobiDB-lite"/>
    </source>
</evidence>